<dbReference type="InterPro" id="IPR000476">
    <property type="entry name" value="Glyco_hormone"/>
</dbReference>
<dbReference type="PRINTS" id="PR00274">
    <property type="entry name" value="GLYCOHORMONE"/>
</dbReference>
<dbReference type="AlphaFoldDB" id="A0A3Q2EFC3"/>
<dbReference type="PANTHER" id="PTHR11509">
    <property type="entry name" value="GLYCOPROTEIN HORMONE ALPHA CHAIN"/>
    <property type="match status" value="1"/>
</dbReference>
<dbReference type="STRING" id="28743.ENSCVAP00000031031"/>
<evidence type="ECO:0000256" key="5">
    <source>
        <dbReference type="ARBA" id="ARBA00023157"/>
    </source>
</evidence>
<dbReference type="GO" id="GO:0006590">
    <property type="term" value="P:thyroid hormone generation"/>
    <property type="evidence" value="ECO:0007669"/>
    <property type="project" value="TreeGrafter"/>
</dbReference>
<dbReference type="Proteomes" id="UP000265020">
    <property type="component" value="Unassembled WGS sequence"/>
</dbReference>
<accession>A0A3Q2EFC3</accession>
<keyword evidence="3 9" id="KW-0964">Secreted</keyword>
<dbReference type="FunFam" id="2.10.90.10:FF:000011">
    <property type="entry name" value="Glycoprotein hormones alpha chain"/>
    <property type="match status" value="1"/>
</dbReference>
<dbReference type="PROSITE" id="PS50277">
    <property type="entry name" value="GLYCO_HORMONE_ALPHA_3"/>
    <property type="match status" value="1"/>
</dbReference>
<comment type="function">
    <text evidence="7">Shared alpha chain of heterodimeric glycoprotein hormones. These hormones bind specific receptors on target cells that in turn activate downstream signaling pathways. Involved in gametogenesis and steroidogenesis.</text>
</comment>
<dbReference type="PANTHER" id="PTHR11509:SF0">
    <property type="entry name" value="GLYCOPROTEIN HORMONES ALPHA CHAIN"/>
    <property type="match status" value="1"/>
</dbReference>
<evidence type="ECO:0000256" key="2">
    <source>
        <dbReference type="ARBA" id="ARBA00009128"/>
    </source>
</evidence>
<feature type="signal peptide" evidence="10">
    <location>
        <begin position="1"/>
        <end position="41"/>
    </location>
</feature>
<keyword evidence="4 9" id="KW-0372">Hormone</keyword>
<keyword evidence="12" id="KW-1185">Reference proteome</keyword>
<evidence type="ECO:0000256" key="8">
    <source>
        <dbReference type="ARBA" id="ARBA00063097"/>
    </source>
</evidence>
<dbReference type="PROSITE" id="PS00779">
    <property type="entry name" value="GLYCO_HORMONE_ALPHA_1"/>
    <property type="match status" value="1"/>
</dbReference>
<sequence length="127" mass="14049">SSCPFVSMLQVSATTMGCVKSTRVSLLLLCFLLNVADYSMACEGCTPRLNKFFAHYGSIYQCMGCCFSRAYPTPQSALETMSVKKNITSEAWCCVAKHSYEIVLGGELTVRNHTACHCSTCYYHKVI</sequence>
<dbReference type="GO" id="GO:0005615">
    <property type="term" value="C:extracellular space"/>
    <property type="evidence" value="ECO:0007669"/>
    <property type="project" value="TreeGrafter"/>
</dbReference>
<dbReference type="Ensembl" id="ENSCVAT00000025513.1">
    <property type="protein sequence ID" value="ENSCVAP00000031031.1"/>
    <property type="gene ID" value="ENSCVAG00000020214.1"/>
</dbReference>
<dbReference type="OMA" id="NITSEAW"/>
<evidence type="ECO:0000256" key="6">
    <source>
        <dbReference type="ARBA" id="ARBA00023180"/>
    </source>
</evidence>
<comment type="subcellular location">
    <subcellularLocation>
        <location evidence="1 9">Secreted</location>
    </subcellularLocation>
</comment>
<evidence type="ECO:0000313" key="12">
    <source>
        <dbReference type="Proteomes" id="UP000265020"/>
    </source>
</evidence>
<keyword evidence="5" id="KW-1015">Disulfide bond</keyword>
<name>A0A3Q2EFC3_CYPVA</name>
<evidence type="ECO:0000256" key="10">
    <source>
        <dbReference type="SAM" id="SignalP"/>
    </source>
</evidence>
<evidence type="ECO:0000256" key="3">
    <source>
        <dbReference type="ARBA" id="ARBA00022525"/>
    </source>
</evidence>
<reference evidence="11" key="2">
    <citation type="submission" date="2025-09" db="UniProtKB">
        <authorList>
            <consortium name="Ensembl"/>
        </authorList>
    </citation>
    <scope>IDENTIFICATION</scope>
</reference>
<dbReference type="Pfam" id="PF00236">
    <property type="entry name" value="Hormone_6"/>
    <property type="match status" value="1"/>
</dbReference>
<proteinExistence type="inferred from homology"/>
<organism evidence="11 12">
    <name type="scientific">Cyprinodon variegatus</name>
    <name type="common">Sheepshead minnow</name>
    <dbReference type="NCBI Taxonomy" id="28743"/>
    <lineage>
        <taxon>Eukaryota</taxon>
        <taxon>Metazoa</taxon>
        <taxon>Chordata</taxon>
        <taxon>Craniata</taxon>
        <taxon>Vertebrata</taxon>
        <taxon>Euteleostomi</taxon>
        <taxon>Actinopterygii</taxon>
        <taxon>Neopterygii</taxon>
        <taxon>Teleostei</taxon>
        <taxon>Neoteleostei</taxon>
        <taxon>Acanthomorphata</taxon>
        <taxon>Ovalentaria</taxon>
        <taxon>Atherinomorphae</taxon>
        <taxon>Cyprinodontiformes</taxon>
        <taxon>Cyprinodontidae</taxon>
        <taxon>Cyprinodon</taxon>
    </lineage>
</organism>
<dbReference type="SUPFAM" id="SSF57501">
    <property type="entry name" value="Cystine-knot cytokines"/>
    <property type="match status" value="1"/>
</dbReference>
<evidence type="ECO:0000313" key="11">
    <source>
        <dbReference type="Ensembl" id="ENSCVAP00000031031.1"/>
    </source>
</evidence>
<dbReference type="GO" id="GO:0010893">
    <property type="term" value="P:positive regulation of steroid biosynthetic process"/>
    <property type="evidence" value="ECO:0007669"/>
    <property type="project" value="TreeGrafter"/>
</dbReference>
<comment type="similarity">
    <text evidence="2 9">Belongs to the glycoprotein hormones subunit alpha family.</text>
</comment>
<dbReference type="GeneTree" id="ENSGT00390000012242"/>
<dbReference type="PROSITE" id="PS00780">
    <property type="entry name" value="GLYCO_HORMONE_ALPHA_2"/>
    <property type="match status" value="1"/>
</dbReference>
<keyword evidence="10" id="KW-0732">Signal</keyword>
<evidence type="ECO:0000256" key="4">
    <source>
        <dbReference type="ARBA" id="ARBA00022702"/>
    </source>
</evidence>
<dbReference type="SMART" id="SM00067">
    <property type="entry name" value="GHA"/>
    <property type="match status" value="1"/>
</dbReference>
<protein>
    <recommendedName>
        <fullName evidence="9">Glycoprotein hormones alpha chain</fullName>
    </recommendedName>
</protein>
<dbReference type="GO" id="GO:0016914">
    <property type="term" value="C:follicle-stimulating hormone complex"/>
    <property type="evidence" value="ECO:0007669"/>
    <property type="project" value="TreeGrafter"/>
</dbReference>
<evidence type="ECO:0000256" key="1">
    <source>
        <dbReference type="ARBA" id="ARBA00004613"/>
    </source>
</evidence>
<dbReference type="Gene3D" id="2.10.90.10">
    <property type="entry name" value="Cystine-knot cytokines"/>
    <property type="match status" value="1"/>
</dbReference>
<evidence type="ECO:0000256" key="9">
    <source>
        <dbReference type="RuleBase" id="RU362129"/>
    </source>
</evidence>
<feature type="chain" id="PRO_5018545463" description="Glycoprotein hormones alpha chain" evidence="10">
    <location>
        <begin position="42"/>
        <end position="127"/>
    </location>
</feature>
<comment type="subunit">
    <text evidence="8">Heterodimer. Glycoprotein hormones are heterodimers composed of a common alpha chain described here and a unique beta chain which confers their biological specificity to the different hormones.</text>
</comment>
<keyword evidence="6 9" id="KW-0325">Glycoprotein</keyword>
<dbReference type="GO" id="GO:0016913">
    <property type="term" value="F:follicle-stimulating hormone activity"/>
    <property type="evidence" value="ECO:0007669"/>
    <property type="project" value="TreeGrafter"/>
</dbReference>
<evidence type="ECO:0000256" key="7">
    <source>
        <dbReference type="ARBA" id="ARBA00057057"/>
    </source>
</evidence>
<comment type="subunit">
    <text evidence="9">Heterodimer of an alpha and a beta chain.</text>
</comment>
<reference evidence="11" key="1">
    <citation type="submission" date="2025-08" db="UniProtKB">
        <authorList>
            <consortium name="Ensembl"/>
        </authorList>
    </citation>
    <scope>IDENTIFICATION</scope>
</reference>
<dbReference type="InterPro" id="IPR029034">
    <property type="entry name" value="Cystine-knot_cytokine"/>
</dbReference>